<dbReference type="EMBL" id="CP014687">
    <property type="protein sequence ID" value="AQT04261.1"/>
    <property type="molecule type" value="Genomic_DNA"/>
</dbReference>
<sequence>MMPSKREKIHIASHIIKALCVVLPEAGYAQSPQTGALKVSAPLTASFYTKAPDPHLYDRFRIADSWTHLGVFSVEHSTETPMSFEQGTTVTLAYPIKAVSGLDLVVNTFGGHRQTSTGSHVGSAAVTAGVRLKW</sequence>
<dbReference type="RefSeq" id="WP_077930147.1">
    <property type="nucleotide sequence ID" value="NZ_CP014687.1"/>
</dbReference>
<dbReference type="KEGG" id="aper:A0U91_03765"/>
<dbReference type="AlphaFoldDB" id="A0A1U9LCU8"/>
<evidence type="ECO:0000313" key="2">
    <source>
        <dbReference type="Proteomes" id="UP000189055"/>
    </source>
</evidence>
<accession>A0A1U9LCU8</accession>
<organism evidence="1 2">
    <name type="scientific">Acetobacter persici</name>
    <dbReference type="NCBI Taxonomy" id="1076596"/>
    <lineage>
        <taxon>Bacteria</taxon>
        <taxon>Pseudomonadati</taxon>
        <taxon>Pseudomonadota</taxon>
        <taxon>Alphaproteobacteria</taxon>
        <taxon>Acetobacterales</taxon>
        <taxon>Acetobacteraceae</taxon>
        <taxon>Acetobacter</taxon>
    </lineage>
</organism>
<evidence type="ECO:0000313" key="1">
    <source>
        <dbReference type="EMBL" id="AQT04261.1"/>
    </source>
</evidence>
<name>A0A1U9LCU8_9PROT</name>
<reference evidence="1 2" key="1">
    <citation type="submission" date="2016-03" db="EMBL/GenBank/DDBJ databases">
        <title>Acetic acid bacteria sequencing.</title>
        <authorList>
            <person name="Brandt J."/>
            <person name="Jakob F."/>
            <person name="Vogel R.F."/>
        </authorList>
    </citation>
    <scope>NUCLEOTIDE SEQUENCE [LARGE SCALE GENOMIC DNA]</scope>
    <source>
        <strain evidence="1 2">TMW2.1084</strain>
    </source>
</reference>
<gene>
    <name evidence="1" type="ORF">A0U91_03765</name>
</gene>
<protein>
    <submittedName>
        <fullName evidence="1">Uncharacterized protein</fullName>
    </submittedName>
</protein>
<proteinExistence type="predicted"/>
<dbReference type="Proteomes" id="UP000189055">
    <property type="component" value="Chromosome"/>
</dbReference>